<reference evidence="4" key="1">
    <citation type="submission" date="2018-06" db="EMBL/GenBank/DDBJ databases">
        <authorList>
            <person name="Zhirakovskaya E."/>
        </authorList>
    </citation>
    <scope>NUCLEOTIDE SEQUENCE</scope>
</reference>
<dbReference type="GO" id="GO:0006313">
    <property type="term" value="P:DNA transposition"/>
    <property type="evidence" value="ECO:0007669"/>
    <property type="project" value="InterPro"/>
</dbReference>
<dbReference type="InterPro" id="IPR047650">
    <property type="entry name" value="Transpos_IS110"/>
</dbReference>
<protein>
    <submittedName>
        <fullName evidence="4">Potassium efflux system KefA protein / Small-conductance mechanosensitive channel</fullName>
    </submittedName>
</protein>
<dbReference type="PANTHER" id="PTHR33055:SF3">
    <property type="entry name" value="PUTATIVE TRANSPOSASE FOR IS117-RELATED"/>
    <property type="match status" value="1"/>
</dbReference>
<dbReference type="GO" id="GO:0003677">
    <property type="term" value="F:DNA binding"/>
    <property type="evidence" value="ECO:0007669"/>
    <property type="project" value="InterPro"/>
</dbReference>
<feature type="domain" description="Transposase IS110-like N-terminal" evidence="2">
    <location>
        <begin position="16"/>
        <end position="171"/>
    </location>
</feature>
<dbReference type="InterPro" id="IPR003346">
    <property type="entry name" value="Transposase_20"/>
</dbReference>
<sequence>MKQKKIISPKTETLFVGIDWADQEHALCIITPEGTTKQLTLKQDADAIQQWVSDIQQQFPDCEIRIAIEQSKGALVHALLNFGDLNLYPINPKQASNFRTALSPSGKKDDPGDAEMLALFLQCHLEKLRPWKPNDQETRQIANLSELRRKLDDDRKSLAQKLNSILKTYFPVMQKLFKEKLATELPLKMLRRWSDHATMKQVKPETFKKFLSEHGMKNEQKQTELFKAIRSTTLLTNDKAITETNGMYVVAIVNQILELNKSIAAFDEQIAEAISKHPDEKIFRSLPGAGDALVPRMIAGMGSDRDRYANAAEVSSHTGIAPVTRSSGKFRSVKKRSACNKFLRQTFHEFAAHSRQWSDWAGAYYRMQKSKGMKHHAAVRALAYKWIRIIFYLWKNHKTYDEQHYLNQLKSKNSPIIQFLETS</sequence>
<dbReference type="AlphaFoldDB" id="A0A3B1DIY6"/>
<dbReference type="NCBIfam" id="NF033542">
    <property type="entry name" value="transpos_IS110"/>
    <property type="match status" value="1"/>
</dbReference>
<evidence type="ECO:0000259" key="2">
    <source>
        <dbReference type="Pfam" id="PF01548"/>
    </source>
</evidence>
<name>A0A3B1DIY6_9ZZZZ</name>
<organism evidence="4">
    <name type="scientific">hydrothermal vent metagenome</name>
    <dbReference type="NCBI Taxonomy" id="652676"/>
    <lineage>
        <taxon>unclassified sequences</taxon>
        <taxon>metagenomes</taxon>
        <taxon>ecological metagenomes</taxon>
    </lineage>
</organism>
<feature type="domain" description="Transposase IS116/IS110/IS902 C-terminal" evidence="3">
    <location>
        <begin position="281"/>
        <end position="366"/>
    </location>
</feature>
<dbReference type="InterPro" id="IPR002525">
    <property type="entry name" value="Transp_IS110-like_N"/>
</dbReference>
<evidence type="ECO:0000313" key="4">
    <source>
        <dbReference type="EMBL" id="VAX40652.1"/>
    </source>
</evidence>
<dbReference type="GO" id="GO:0004803">
    <property type="term" value="F:transposase activity"/>
    <property type="evidence" value="ECO:0007669"/>
    <property type="project" value="InterPro"/>
</dbReference>
<evidence type="ECO:0000259" key="3">
    <source>
        <dbReference type="Pfam" id="PF02371"/>
    </source>
</evidence>
<feature type="coiled-coil region" evidence="1">
    <location>
        <begin position="134"/>
        <end position="161"/>
    </location>
</feature>
<gene>
    <name evidence="4" type="ORF">MNBD_PLANCTO02-88</name>
</gene>
<dbReference type="Pfam" id="PF02371">
    <property type="entry name" value="Transposase_20"/>
    <property type="match status" value="1"/>
</dbReference>
<keyword evidence="1" id="KW-0175">Coiled coil</keyword>
<evidence type="ECO:0000256" key="1">
    <source>
        <dbReference type="SAM" id="Coils"/>
    </source>
</evidence>
<dbReference type="EMBL" id="UOGL01000469">
    <property type="protein sequence ID" value="VAX40652.1"/>
    <property type="molecule type" value="Genomic_DNA"/>
</dbReference>
<dbReference type="Pfam" id="PF01548">
    <property type="entry name" value="DEDD_Tnp_IS110"/>
    <property type="match status" value="1"/>
</dbReference>
<dbReference type="PANTHER" id="PTHR33055">
    <property type="entry name" value="TRANSPOSASE FOR INSERTION SEQUENCE ELEMENT IS1111A"/>
    <property type="match status" value="1"/>
</dbReference>
<proteinExistence type="predicted"/>
<accession>A0A3B1DIY6</accession>